<name>A0A8B8CJB2_CRAVI</name>
<sequence length="387" mass="44200">MNTEAMPVSKKLESFFEILEKQSKPVPNDKRQSRYCEYITRFASHFGKERVYLAGSTVTQMRLRSDKDERDYDYLIISGISIPKDALEHRSDVPCFVHIRTDKVNTFVFDDDLKVDGKYLHSKVLKELDKRAFEITSGLYAVLTAPKHSRGRQTKHVELNRKAKPGISQMHYAGADVEGFDTTELFRREPYEDSLRHLNSAIQSSSLSSSMKGILDSLLCMFANSKPEDFTNSLLFQSLGNLIEAATLSEKGENLPKAKRSKIDSDKDDRESGKSYSLRYNYKSSKDFIAAFSIDGTLQCMDEWKRNMMNRKKAFWPKEDTIDKIHASEVYVVAKPAIVNPDLSRDFCFGFNQAERLLAESLSPDQRLCILLLKSLQKGFLGSTPIY</sequence>
<keyword evidence="2" id="KW-1185">Reference proteome</keyword>
<protein>
    <submittedName>
        <fullName evidence="3">Uncharacterized protein LOC111119406</fullName>
    </submittedName>
</protein>
<gene>
    <name evidence="3" type="primary">LOC111119406</name>
</gene>
<feature type="region of interest" description="Disordered" evidence="1">
    <location>
        <begin position="254"/>
        <end position="274"/>
    </location>
</feature>
<dbReference type="Proteomes" id="UP000694844">
    <property type="component" value="Chromosome 1"/>
</dbReference>
<evidence type="ECO:0000313" key="3">
    <source>
        <dbReference type="RefSeq" id="XP_022315254.1"/>
    </source>
</evidence>
<reference evidence="2" key="1">
    <citation type="submission" date="2024-06" db="UniProtKB">
        <authorList>
            <consortium name="RefSeq"/>
        </authorList>
    </citation>
    <scope>NUCLEOTIDE SEQUENCE [LARGE SCALE GENOMIC DNA]</scope>
</reference>
<accession>A0A8B8CJB2</accession>
<dbReference type="RefSeq" id="XP_022315254.1">
    <property type="nucleotide sequence ID" value="XM_022459546.1"/>
</dbReference>
<dbReference type="AlphaFoldDB" id="A0A8B8CJB2"/>
<proteinExistence type="predicted"/>
<feature type="compositionally biased region" description="Basic and acidic residues" evidence="1">
    <location>
        <begin position="254"/>
        <end position="273"/>
    </location>
</feature>
<dbReference type="GeneID" id="111119406"/>
<dbReference type="OrthoDB" id="6088492at2759"/>
<evidence type="ECO:0000256" key="1">
    <source>
        <dbReference type="SAM" id="MobiDB-lite"/>
    </source>
</evidence>
<organism evidence="2 3">
    <name type="scientific">Crassostrea virginica</name>
    <name type="common">Eastern oyster</name>
    <dbReference type="NCBI Taxonomy" id="6565"/>
    <lineage>
        <taxon>Eukaryota</taxon>
        <taxon>Metazoa</taxon>
        <taxon>Spiralia</taxon>
        <taxon>Lophotrochozoa</taxon>
        <taxon>Mollusca</taxon>
        <taxon>Bivalvia</taxon>
        <taxon>Autobranchia</taxon>
        <taxon>Pteriomorphia</taxon>
        <taxon>Ostreida</taxon>
        <taxon>Ostreoidea</taxon>
        <taxon>Ostreidae</taxon>
        <taxon>Crassostrea</taxon>
    </lineage>
</organism>
<evidence type="ECO:0000313" key="2">
    <source>
        <dbReference type="Proteomes" id="UP000694844"/>
    </source>
</evidence>
<reference evidence="3" key="2">
    <citation type="submission" date="2025-08" db="UniProtKB">
        <authorList>
            <consortium name="RefSeq"/>
        </authorList>
    </citation>
    <scope>IDENTIFICATION</scope>
    <source>
        <tissue evidence="3">Whole sample</tissue>
    </source>
</reference>
<dbReference type="KEGG" id="cvn:111119406"/>